<dbReference type="Proteomes" id="UP000789901">
    <property type="component" value="Unassembled WGS sequence"/>
</dbReference>
<gene>
    <name evidence="1" type="ORF">GMARGA_LOCUS30543</name>
</gene>
<proteinExistence type="predicted"/>
<dbReference type="EMBL" id="CAJVQB010043272">
    <property type="protein sequence ID" value="CAG8831050.1"/>
    <property type="molecule type" value="Genomic_DNA"/>
</dbReference>
<name>A0ABN7WFY6_GIGMA</name>
<feature type="non-terminal residue" evidence="1">
    <location>
        <position position="75"/>
    </location>
</feature>
<sequence>MNLGQSIRIWISTIASGLDIKSFDSGKREAQKHNTGEMNKFDTTLTIDMTLTIDAIIQLISIGRDKRYTTSSYDF</sequence>
<comment type="caution">
    <text evidence="1">The sequence shown here is derived from an EMBL/GenBank/DDBJ whole genome shotgun (WGS) entry which is preliminary data.</text>
</comment>
<evidence type="ECO:0000313" key="1">
    <source>
        <dbReference type="EMBL" id="CAG8831050.1"/>
    </source>
</evidence>
<keyword evidence="2" id="KW-1185">Reference proteome</keyword>
<organism evidence="1 2">
    <name type="scientific">Gigaspora margarita</name>
    <dbReference type="NCBI Taxonomy" id="4874"/>
    <lineage>
        <taxon>Eukaryota</taxon>
        <taxon>Fungi</taxon>
        <taxon>Fungi incertae sedis</taxon>
        <taxon>Mucoromycota</taxon>
        <taxon>Glomeromycotina</taxon>
        <taxon>Glomeromycetes</taxon>
        <taxon>Diversisporales</taxon>
        <taxon>Gigasporaceae</taxon>
        <taxon>Gigaspora</taxon>
    </lineage>
</organism>
<reference evidence="1 2" key="1">
    <citation type="submission" date="2021-06" db="EMBL/GenBank/DDBJ databases">
        <authorList>
            <person name="Kallberg Y."/>
            <person name="Tangrot J."/>
            <person name="Rosling A."/>
        </authorList>
    </citation>
    <scope>NUCLEOTIDE SEQUENCE [LARGE SCALE GENOMIC DNA]</scope>
    <source>
        <strain evidence="1 2">120-4 pot B 10/14</strain>
    </source>
</reference>
<accession>A0ABN7WFY6</accession>
<evidence type="ECO:0000313" key="2">
    <source>
        <dbReference type="Proteomes" id="UP000789901"/>
    </source>
</evidence>
<protein>
    <submittedName>
        <fullName evidence="1">8535_t:CDS:1</fullName>
    </submittedName>
</protein>